<keyword evidence="6" id="KW-1185">Reference proteome</keyword>
<feature type="domain" description="HTH gntR-type" evidence="4">
    <location>
        <begin position="24"/>
        <end position="92"/>
    </location>
</feature>
<dbReference type="PANTHER" id="PTHR44846:SF1">
    <property type="entry name" value="MANNOSYL-D-GLYCERATE TRANSPORT_METABOLISM SYSTEM REPRESSOR MNGR-RELATED"/>
    <property type="match status" value="1"/>
</dbReference>
<reference evidence="5 6" key="1">
    <citation type="submission" date="2024-06" db="EMBL/GenBank/DDBJ databases">
        <title>Sorghum-associated microbial communities from plants grown in Nebraska, USA.</title>
        <authorList>
            <person name="Schachtman D."/>
        </authorList>
    </citation>
    <scope>NUCLEOTIDE SEQUENCE [LARGE SCALE GENOMIC DNA]</scope>
    <source>
        <strain evidence="5 6">736</strain>
    </source>
</reference>
<keyword evidence="1" id="KW-0805">Transcription regulation</keyword>
<dbReference type="PRINTS" id="PR00035">
    <property type="entry name" value="HTHGNTR"/>
</dbReference>
<dbReference type="InterPro" id="IPR011663">
    <property type="entry name" value="UTRA"/>
</dbReference>
<proteinExistence type="predicted"/>
<keyword evidence="3" id="KW-0804">Transcription</keyword>
<dbReference type="SUPFAM" id="SSF46785">
    <property type="entry name" value="Winged helix' DNA-binding domain"/>
    <property type="match status" value="1"/>
</dbReference>
<dbReference type="InterPro" id="IPR050679">
    <property type="entry name" value="Bact_HTH_transcr_reg"/>
</dbReference>
<sequence>MYLRNHSKVLIRKVQGLLDKNSHIPIYIQIEEILKQRIYLEEYKIGENIPSERELSVQFDVSRMTVRQSITNLVNSGLLYREKGRGTYVANPKLEQPLMGLTSFTEDMRARGMEPSSKVLRFEKIIPPVDVAGDLLLEPGEEVFFVVRIRNADAKPMAIEKTYIPVKVYPELDEKKIMGSLYALIEAKFHQKIGNAIQQMEAAIVAKEDSKYLQIKGTAPVLIIKRTSYLADGVPFELVRSTYRADRYKFISEIKR</sequence>
<evidence type="ECO:0000313" key="6">
    <source>
        <dbReference type="Proteomes" id="UP001549363"/>
    </source>
</evidence>
<evidence type="ECO:0000313" key="5">
    <source>
        <dbReference type="EMBL" id="MET4562540.1"/>
    </source>
</evidence>
<dbReference type="InterPro" id="IPR000524">
    <property type="entry name" value="Tscrpt_reg_HTH_GntR"/>
</dbReference>
<dbReference type="Gene3D" id="1.10.10.10">
    <property type="entry name" value="Winged helix-like DNA-binding domain superfamily/Winged helix DNA-binding domain"/>
    <property type="match status" value="1"/>
</dbReference>
<dbReference type="PANTHER" id="PTHR44846">
    <property type="entry name" value="MANNOSYL-D-GLYCERATE TRANSPORT/METABOLISM SYSTEM REPRESSOR MNGR-RELATED"/>
    <property type="match status" value="1"/>
</dbReference>
<protein>
    <submittedName>
        <fullName evidence="5">GntR family transcriptional regulator</fullName>
    </submittedName>
</protein>
<dbReference type="SMART" id="SM00866">
    <property type="entry name" value="UTRA"/>
    <property type="match status" value="1"/>
</dbReference>
<organism evidence="5 6">
    <name type="scientific">Lysinibacillus parviboronicapiens</name>
    <dbReference type="NCBI Taxonomy" id="436516"/>
    <lineage>
        <taxon>Bacteria</taxon>
        <taxon>Bacillati</taxon>
        <taxon>Bacillota</taxon>
        <taxon>Bacilli</taxon>
        <taxon>Bacillales</taxon>
        <taxon>Bacillaceae</taxon>
        <taxon>Lysinibacillus</taxon>
    </lineage>
</organism>
<dbReference type="Pfam" id="PF07702">
    <property type="entry name" value="UTRA"/>
    <property type="match status" value="1"/>
</dbReference>
<gene>
    <name evidence="5" type="ORF">ABIA69_003730</name>
</gene>
<keyword evidence="2" id="KW-0238">DNA-binding</keyword>
<evidence type="ECO:0000259" key="4">
    <source>
        <dbReference type="PROSITE" id="PS50949"/>
    </source>
</evidence>
<dbReference type="SMART" id="SM00345">
    <property type="entry name" value="HTH_GNTR"/>
    <property type="match status" value="1"/>
</dbReference>
<evidence type="ECO:0000256" key="1">
    <source>
        <dbReference type="ARBA" id="ARBA00023015"/>
    </source>
</evidence>
<dbReference type="Pfam" id="PF00392">
    <property type="entry name" value="GntR"/>
    <property type="match status" value="1"/>
</dbReference>
<dbReference type="PROSITE" id="PS50949">
    <property type="entry name" value="HTH_GNTR"/>
    <property type="match status" value="1"/>
</dbReference>
<evidence type="ECO:0000256" key="3">
    <source>
        <dbReference type="ARBA" id="ARBA00023163"/>
    </source>
</evidence>
<dbReference type="CDD" id="cd07377">
    <property type="entry name" value="WHTH_GntR"/>
    <property type="match status" value="1"/>
</dbReference>
<evidence type="ECO:0000256" key="2">
    <source>
        <dbReference type="ARBA" id="ARBA00023125"/>
    </source>
</evidence>
<dbReference type="Gene3D" id="3.40.1410.10">
    <property type="entry name" value="Chorismate lyase-like"/>
    <property type="match status" value="1"/>
</dbReference>
<dbReference type="InterPro" id="IPR028978">
    <property type="entry name" value="Chorismate_lyase_/UTRA_dom_sf"/>
</dbReference>
<dbReference type="SUPFAM" id="SSF64288">
    <property type="entry name" value="Chorismate lyase-like"/>
    <property type="match status" value="1"/>
</dbReference>
<accession>A0ABV2PNM9</accession>
<dbReference type="Proteomes" id="UP001549363">
    <property type="component" value="Unassembled WGS sequence"/>
</dbReference>
<comment type="caution">
    <text evidence="5">The sequence shown here is derived from an EMBL/GenBank/DDBJ whole genome shotgun (WGS) entry which is preliminary data.</text>
</comment>
<dbReference type="InterPro" id="IPR036388">
    <property type="entry name" value="WH-like_DNA-bd_sf"/>
</dbReference>
<dbReference type="InterPro" id="IPR036390">
    <property type="entry name" value="WH_DNA-bd_sf"/>
</dbReference>
<name>A0ABV2PNM9_9BACI</name>
<dbReference type="EMBL" id="JBEPSB010000021">
    <property type="protein sequence ID" value="MET4562540.1"/>
    <property type="molecule type" value="Genomic_DNA"/>
</dbReference>